<organism evidence="9 10">
    <name type="scientific">Longimicrobium terrae</name>
    <dbReference type="NCBI Taxonomy" id="1639882"/>
    <lineage>
        <taxon>Bacteria</taxon>
        <taxon>Pseudomonadati</taxon>
        <taxon>Gemmatimonadota</taxon>
        <taxon>Longimicrobiia</taxon>
        <taxon>Longimicrobiales</taxon>
        <taxon>Longimicrobiaceae</taxon>
        <taxon>Longimicrobium</taxon>
    </lineage>
</organism>
<dbReference type="RefSeq" id="WP_170033618.1">
    <property type="nucleotide sequence ID" value="NZ_JABDTL010000001.1"/>
</dbReference>
<accession>A0A841H7Y2</accession>
<keyword evidence="6" id="KW-0812">Transmembrane</keyword>
<comment type="caution">
    <text evidence="9">The sequence shown here is derived from an EMBL/GenBank/DDBJ whole genome shotgun (WGS) entry which is preliminary data.</text>
</comment>
<keyword evidence="1 3" id="KW-0807">Transducer</keyword>
<dbReference type="InterPro" id="IPR004089">
    <property type="entry name" value="MCPsignal_dom"/>
</dbReference>
<dbReference type="PANTHER" id="PTHR32089:SF112">
    <property type="entry name" value="LYSOZYME-LIKE PROTEIN-RELATED"/>
    <property type="match status" value="1"/>
</dbReference>
<keyword evidence="6" id="KW-1133">Transmembrane helix</keyword>
<evidence type="ECO:0000256" key="4">
    <source>
        <dbReference type="SAM" id="Coils"/>
    </source>
</evidence>
<feature type="region of interest" description="Disordered" evidence="5">
    <location>
        <begin position="563"/>
        <end position="589"/>
    </location>
</feature>
<dbReference type="InterPro" id="IPR003660">
    <property type="entry name" value="HAMP_dom"/>
</dbReference>
<dbReference type="CDD" id="cd11386">
    <property type="entry name" value="MCP_signal"/>
    <property type="match status" value="1"/>
</dbReference>
<feature type="transmembrane region" description="Helical" evidence="6">
    <location>
        <begin position="134"/>
        <end position="153"/>
    </location>
</feature>
<dbReference type="PROSITE" id="PS50111">
    <property type="entry name" value="CHEMOTAXIS_TRANSDUC_2"/>
    <property type="match status" value="1"/>
</dbReference>
<evidence type="ECO:0000313" key="9">
    <source>
        <dbReference type="EMBL" id="MBB6073946.1"/>
    </source>
</evidence>
<keyword evidence="6" id="KW-0472">Membrane</keyword>
<evidence type="ECO:0000256" key="3">
    <source>
        <dbReference type="PROSITE-ProRule" id="PRU00284"/>
    </source>
</evidence>
<feature type="coiled-coil region" evidence="4">
    <location>
        <begin position="529"/>
        <end position="556"/>
    </location>
</feature>
<dbReference type="Pfam" id="PF00015">
    <property type="entry name" value="MCPsignal"/>
    <property type="match status" value="1"/>
</dbReference>
<sequence>MDQTIRGGLVSLAGISVVRDEADGDHGLLEAGYRTADRVLRNLLVAHLVLIFALVPLRGTLREAILWGGGTVAVGWFVAWRWEGSVAARLTLAAALQTISMLIIHQTGGMIEMHFHIFAILAFTLLYRDWRVPVVGAAVTAVYHAVFHMMQMSGSGIRIFQDHQGWGIVAVHAGWVVFEVAVLVYIARILEQETRAAERLVTLAGRLGQGDLTARAEHGGGAVGDAVAAVNNGTQRLSDAVQGVRNRAHEVSEVAQTFNAAADHVTSAAEDVARSLSEVAASSQEQALNTQRMASTLGEMARSIGSVARRSEAVSAASQRASTVARDGSRVIEGAVGGLDRIRSTVVNAAEQIGELGARSEQISRITRSITDIAEQTNLLALNAAIEAARAGEHGRGFAVVADEVRKLATRSGTSAAEAADIIREVQQLTTRAVETMERGTAEVKQGAALANDAGAALREIVSVVDQTVRDVGAISQEADGMARASRAALTSVGVDPAEVEAGSEDAMDALVTLSRLNAAAAENAAAAVEEINASMQEMSASAEELSQIATELQADVGRFRTQDGGDAEMEEPAPPLAAVAGGPAAWAA</sequence>
<dbReference type="GO" id="GO:0016020">
    <property type="term" value="C:membrane"/>
    <property type="evidence" value="ECO:0007669"/>
    <property type="project" value="InterPro"/>
</dbReference>
<evidence type="ECO:0000259" key="7">
    <source>
        <dbReference type="PROSITE" id="PS50111"/>
    </source>
</evidence>
<dbReference type="EMBL" id="JACHIA010000034">
    <property type="protein sequence ID" value="MBB6073946.1"/>
    <property type="molecule type" value="Genomic_DNA"/>
</dbReference>
<evidence type="ECO:0000256" key="1">
    <source>
        <dbReference type="ARBA" id="ARBA00023224"/>
    </source>
</evidence>
<dbReference type="Gene3D" id="1.10.287.950">
    <property type="entry name" value="Methyl-accepting chemotaxis protein"/>
    <property type="match status" value="1"/>
</dbReference>
<feature type="domain" description="HAMP" evidence="8">
    <location>
        <begin position="194"/>
        <end position="242"/>
    </location>
</feature>
<gene>
    <name evidence="9" type="ORF">HNQ61_005627</name>
</gene>
<keyword evidence="4" id="KW-0175">Coiled coil</keyword>
<keyword evidence="10" id="KW-1185">Reference proteome</keyword>
<reference evidence="9 10" key="1">
    <citation type="submission" date="2020-08" db="EMBL/GenBank/DDBJ databases">
        <title>Genomic Encyclopedia of Type Strains, Phase IV (KMG-IV): sequencing the most valuable type-strain genomes for metagenomic binning, comparative biology and taxonomic classification.</title>
        <authorList>
            <person name="Goeker M."/>
        </authorList>
    </citation>
    <scope>NUCLEOTIDE SEQUENCE [LARGE SCALE GENOMIC DNA]</scope>
    <source>
        <strain evidence="9 10">DSM 29007</strain>
    </source>
</reference>
<dbReference type="Proteomes" id="UP000582837">
    <property type="component" value="Unassembled WGS sequence"/>
</dbReference>
<evidence type="ECO:0000256" key="2">
    <source>
        <dbReference type="ARBA" id="ARBA00029447"/>
    </source>
</evidence>
<feature type="domain" description="Methyl-accepting transducer" evidence="7">
    <location>
        <begin position="261"/>
        <end position="533"/>
    </location>
</feature>
<comment type="similarity">
    <text evidence="2">Belongs to the methyl-accepting chemotaxis (MCP) protein family.</text>
</comment>
<dbReference type="SMART" id="SM00283">
    <property type="entry name" value="MA"/>
    <property type="match status" value="1"/>
</dbReference>
<feature type="transmembrane region" description="Helical" evidence="6">
    <location>
        <begin position="165"/>
        <end position="187"/>
    </location>
</feature>
<evidence type="ECO:0000256" key="6">
    <source>
        <dbReference type="SAM" id="Phobius"/>
    </source>
</evidence>
<feature type="transmembrane region" description="Helical" evidence="6">
    <location>
        <begin position="111"/>
        <end position="128"/>
    </location>
</feature>
<dbReference type="PROSITE" id="PS50885">
    <property type="entry name" value="HAMP"/>
    <property type="match status" value="1"/>
</dbReference>
<dbReference type="PANTHER" id="PTHR32089">
    <property type="entry name" value="METHYL-ACCEPTING CHEMOTAXIS PROTEIN MCPB"/>
    <property type="match status" value="1"/>
</dbReference>
<feature type="compositionally biased region" description="Low complexity" evidence="5">
    <location>
        <begin position="577"/>
        <end position="589"/>
    </location>
</feature>
<evidence type="ECO:0000313" key="10">
    <source>
        <dbReference type="Proteomes" id="UP000582837"/>
    </source>
</evidence>
<dbReference type="SUPFAM" id="SSF58104">
    <property type="entry name" value="Methyl-accepting chemotaxis protein (MCP) signaling domain"/>
    <property type="match status" value="1"/>
</dbReference>
<feature type="transmembrane region" description="Helical" evidence="6">
    <location>
        <begin position="39"/>
        <end position="57"/>
    </location>
</feature>
<proteinExistence type="inferred from homology"/>
<dbReference type="GO" id="GO:0007165">
    <property type="term" value="P:signal transduction"/>
    <property type="evidence" value="ECO:0007669"/>
    <property type="project" value="UniProtKB-KW"/>
</dbReference>
<evidence type="ECO:0000256" key="5">
    <source>
        <dbReference type="SAM" id="MobiDB-lite"/>
    </source>
</evidence>
<protein>
    <submittedName>
        <fullName evidence="9">Methyl-accepting chemotaxis protein</fullName>
    </submittedName>
</protein>
<name>A0A841H7Y2_9BACT</name>
<dbReference type="AlphaFoldDB" id="A0A841H7Y2"/>
<evidence type="ECO:0000259" key="8">
    <source>
        <dbReference type="PROSITE" id="PS50885"/>
    </source>
</evidence>
<feature type="transmembrane region" description="Helical" evidence="6">
    <location>
        <begin position="64"/>
        <end position="80"/>
    </location>
</feature>